<dbReference type="Gene3D" id="2.60.120.920">
    <property type="match status" value="1"/>
</dbReference>
<gene>
    <name evidence="2" type="ORF">G0U57_002551</name>
</gene>
<dbReference type="InterPro" id="IPR003877">
    <property type="entry name" value="SPRY_dom"/>
</dbReference>
<dbReference type="Pfam" id="PF13765">
    <property type="entry name" value="PRY"/>
    <property type="match status" value="1"/>
</dbReference>
<dbReference type="PRINTS" id="PR01407">
    <property type="entry name" value="BUTYPHLNCDUF"/>
</dbReference>
<feature type="domain" description="B30.2/SPRY" evidence="1">
    <location>
        <begin position="10"/>
        <end position="202"/>
    </location>
</feature>
<dbReference type="InterPro" id="IPR006574">
    <property type="entry name" value="PRY"/>
</dbReference>
<proteinExistence type="predicted"/>
<dbReference type="FunFam" id="2.60.120.920:FF:000004">
    <property type="entry name" value="Butyrophilin subfamily 1 member A1"/>
    <property type="match status" value="1"/>
</dbReference>
<dbReference type="Proteomes" id="UP000765507">
    <property type="component" value="Unassembled WGS sequence"/>
</dbReference>
<evidence type="ECO:0000313" key="3">
    <source>
        <dbReference type="Proteomes" id="UP000765507"/>
    </source>
</evidence>
<feature type="non-terminal residue" evidence="2">
    <location>
        <position position="1"/>
    </location>
</feature>
<evidence type="ECO:0000313" key="2">
    <source>
        <dbReference type="EMBL" id="KAG6922442.1"/>
    </source>
</evidence>
<dbReference type="SMART" id="SM00449">
    <property type="entry name" value="SPRY"/>
    <property type="match status" value="1"/>
</dbReference>
<dbReference type="Pfam" id="PF00622">
    <property type="entry name" value="SPRY"/>
    <property type="match status" value="1"/>
</dbReference>
<dbReference type="AlphaFoldDB" id="A0A8T1RZV4"/>
<dbReference type="PROSITE" id="PS50188">
    <property type="entry name" value="B302_SPRY"/>
    <property type="match status" value="1"/>
</dbReference>
<dbReference type="SMART" id="SM00589">
    <property type="entry name" value="PRY"/>
    <property type="match status" value="1"/>
</dbReference>
<protein>
    <submittedName>
        <fullName evidence="2">Butyrophilin subfamily 3 member A3</fullName>
    </submittedName>
</protein>
<dbReference type="InterPro" id="IPR001870">
    <property type="entry name" value="B30.2/SPRY"/>
</dbReference>
<dbReference type="InterPro" id="IPR013320">
    <property type="entry name" value="ConA-like_dom_sf"/>
</dbReference>
<name>A0A8T1RZV4_CHESE</name>
<dbReference type="SUPFAM" id="SSF49899">
    <property type="entry name" value="Concanavalin A-like lectins/glucanases"/>
    <property type="match status" value="1"/>
</dbReference>
<organism evidence="2 3">
    <name type="scientific">Chelydra serpentina</name>
    <name type="common">Snapping turtle</name>
    <name type="synonym">Testudo serpentina</name>
    <dbReference type="NCBI Taxonomy" id="8475"/>
    <lineage>
        <taxon>Eukaryota</taxon>
        <taxon>Metazoa</taxon>
        <taxon>Chordata</taxon>
        <taxon>Craniata</taxon>
        <taxon>Vertebrata</taxon>
        <taxon>Euteleostomi</taxon>
        <taxon>Archelosauria</taxon>
        <taxon>Testudinata</taxon>
        <taxon>Testudines</taxon>
        <taxon>Cryptodira</taxon>
        <taxon>Durocryptodira</taxon>
        <taxon>Americhelydia</taxon>
        <taxon>Chelydroidea</taxon>
        <taxon>Chelydridae</taxon>
        <taxon>Chelydra</taxon>
    </lineage>
</organism>
<keyword evidence="3" id="KW-1185">Reference proteome</keyword>
<dbReference type="PANTHER" id="PTHR24103">
    <property type="entry name" value="E3 UBIQUITIN-PROTEIN LIGASE TRIM"/>
    <property type="match status" value="1"/>
</dbReference>
<dbReference type="CDD" id="cd12888">
    <property type="entry name" value="SPRY_PRY_TRIM7_like"/>
    <property type="match status" value="1"/>
</dbReference>
<dbReference type="InterPro" id="IPR043136">
    <property type="entry name" value="B30.2/SPRY_sf"/>
</dbReference>
<dbReference type="InterPro" id="IPR003879">
    <property type="entry name" value="Butyrophylin_SPRY"/>
</dbReference>
<accession>A0A8T1RZV4</accession>
<comment type="caution">
    <text evidence="2">The sequence shown here is derived from an EMBL/GenBank/DDBJ whole genome shotgun (WGS) entry which is preliminary data.</text>
</comment>
<dbReference type="OrthoDB" id="9986391at2759"/>
<evidence type="ECO:0000259" key="1">
    <source>
        <dbReference type="PROSITE" id="PS50188"/>
    </source>
</evidence>
<reference evidence="2 3" key="1">
    <citation type="journal article" date="2020" name="G3 (Bethesda)">
        <title>Draft Genome of the Common Snapping Turtle, Chelydra serpentina, a Model for Phenotypic Plasticity in Reptiles.</title>
        <authorList>
            <person name="Das D."/>
            <person name="Singh S.K."/>
            <person name="Bierstedt J."/>
            <person name="Erickson A."/>
            <person name="Galli G.L.J."/>
            <person name="Crossley D.A. 2nd"/>
            <person name="Rhen T."/>
        </authorList>
    </citation>
    <scope>NUCLEOTIDE SEQUENCE [LARGE SCALE GENOMIC DNA]</scope>
    <source>
        <strain evidence="2">KW</strain>
    </source>
</reference>
<sequence>RSCRRGRDALPPEMDRNYWKRLLSCTQANVTLDPDTAHPILVVSEDGESVRRADALQDLPETPERFDARHCVLGAEGFTSGRRYWVVEVGNGKYWAVGVARESASRKGWISPSPEEGIWAMGIHGGKGPCNVYDFFSSPPARLIMWGNMKRIGVSLDYEAGEVAFLDADWKSLLFSFPRASFNGERILPFFWVRGSPLALCS</sequence>
<dbReference type="InterPro" id="IPR050143">
    <property type="entry name" value="TRIM/RBCC"/>
</dbReference>
<dbReference type="EMBL" id="JAHGAV010001304">
    <property type="protein sequence ID" value="KAG6922442.1"/>
    <property type="molecule type" value="Genomic_DNA"/>
</dbReference>